<gene>
    <name evidence="2" type="ORF">P0O24_10835</name>
</gene>
<comment type="caution">
    <text evidence="2">The sequence shown here is derived from an EMBL/GenBank/DDBJ whole genome shotgun (WGS) entry which is preliminary data.</text>
</comment>
<name>A0ABT5XH79_9EURY</name>
<evidence type="ECO:0000313" key="2">
    <source>
        <dbReference type="EMBL" id="MDF0594075.1"/>
    </source>
</evidence>
<evidence type="ECO:0000256" key="1">
    <source>
        <dbReference type="SAM" id="MobiDB-lite"/>
    </source>
</evidence>
<feature type="region of interest" description="Disordered" evidence="1">
    <location>
        <begin position="1"/>
        <end position="40"/>
    </location>
</feature>
<reference evidence="2 3" key="1">
    <citation type="submission" date="2023-03" db="EMBL/GenBank/DDBJ databases">
        <title>Whole genome sequencing of Methanotrichaceae archaeon M04Ac.</title>
        <authorList>
            <person name="Khomyakova M.A."/>
            <person name="Merkel A.Y."/>
            <person name="Slobodkin A.I."/>
        </authorList>
    </citation>
    <scope>NUCLEOTIDE SEQUENCE [LARGE SCALE GENOMIC DNA]</scope>
    <source>
        <strain evidence="2 3">M04Ac</strain>
    </source>
</reference>
<sequence>MTKEMSVADNPVGPSPTPLKTVSSRRGFATGPEGSSLKSDRPVRVEIEGLRLLSPAQIKDLLLKRKNLEEVKMLIEEEANPTFIYRGKMSLDGETFRLVDVEFRSLGPETVLRARITEVRGSGGGIWSDDVEGEVVGRIETKGGFSEEVSEGVSDAPGSMVIYRGALAGRYALRLDPSIDGGSL</sequence>
<proteinExistence type="predicted"/>
<protein>
    <recommendedName>
        <fullName evidence="4">POTRA domain-containing protein</fullName>
    </recommendedName>
</protein>
<dbReference type="EMBL" id="JARFPL010000043">
    <property type="protein sequence ID" value="MDF0594075.1"/>
    <property type="molecule type" value="Genomic_DNA"/>
</dbReference>
<accession>A0ABT5XH79</accession>
<evidence type="ECO:0000313" key="3">
    <source>
        <dbReference type="Proteomes" id="UP001215956"/>
    </source>
</evidence>
<dbReference type="Proteomes" id="UP001215956">
    <property type="component" value="Unassembled WGS sequence"/>
</dbReference>
<organism evidence="2 3">
    <name type="scientific">Candidatus Methanocrinis alkalitolerans</name>
    <dbReference type="NCBI Taxonomy" id="3033395"/>
    <lineage>
        <taxon>Archaea</taxon>
        <taxon>Methanobacteriati</taxon>
        <taxon>Methanobacteriota</taxon>
        <taxon>Stenosarchaea group</taxon>
        <taxon>Methanomicrobia</taxon>
        <taxon>Methanotrichales</taxon>
        <taxon>Methanotrichaceae</taxon>
        <taxon>Methanocrinis</taxon>
    </lineage>
</organism>
<evidence type="ECO:0008006" key="4">
    <source>
        <dbReference type="Google" id="ProtNLM"/>
    </source>
</evidence>
<keyword evidence="3" id="KW-1185">Reference proteome</keyword>
<dbReference type="RefSeq" id="WP_316969771.1">
    <property type="nucleotide sequence ID" value="NZ_JARFPL010000043.1"/>
</dbReference>